<dbReference type="PANTHER" id="PTHR23389">
    <property type="entry name" value="CHROMOSOME TRANSMISSION FIDELITY FACTOR 18"/>
    <property type="match status" value="1"/>
</dbReference>
<evidence type="ECO:0000256" key="4">
    <source>
        <dbReference type="SAM" id="MobiDB-lite"/>
    </source>
</evidence>
<feature type="region of interest" description="Disordered" evidence="4">
    <location>
        <begin position="1"/>
        <end position="31"/>
    </location>
</feature>
<reference evidence="6 7" key="1">
    <citation type="journal article" date="2021" name="MBio">
        <title>A New Model Trypanosomatid, Novymonas esmeraldas: Genomic Perception of Its 'Candidatus Pandoraea novymonadis' Endosymbiont.</title>
        <authorList>
            <person name="Zakharova A."/>
            <person name="Saura A."/>
            <person name="Butenko A."/>
            <person name="Podesvova L."/>
            <person name="Warmusova S."/>
            <person name="Kostygov A.Y."/>
            <person name="Nenarokova A."/>
            <person name="Lukes J."/>
            <person name="Opperdoes F.R."/>
            <person name="Yurchenko V."/>
        </authorList>
    </citation>
    <scope>NUCLEOTIDE SEQUENCE [LARGE SCALE GENOMIC DNA]</scope>
    <source>
        <strain evidence="6 7">E262AT.01</strain>
    </source>
</reference>
<dbReference type="GO" id="GO:0006260">
    <property type="term" value="P:DNA replication"/>
    <property type="evidence" value="ECO:0007669"/>
    <property type="project" value="UniProtKB-KW"/>
</dbReference>
<sequence>MDFDEEWRAAMAEEDEEAQRQQQHHNSTAVVRRATNMFAAASSVAAAAAPAAAAAHDTNELSRDYDEFSDEDLLHALPYANDAAQVPSSDPLSAMPPTGFTNGAAPRAPGAAVASAAQETTTASPPPPRGVLELPPVGAATFLCRGDDGRVCWVTTATTTAAAAAAAADGPQSSGIIAGVDSGAAPPVMCGDDSADDDSDVDAAPSSMLPRRGGGAGGLLGDGVSVRSMLRDIYAEETKRQQRQQQQQRRGETREEEKEETAEAATLDGRAAVHLPHAPHRDFSRAASDGTNVRERDEAAVLHSRGTSIADDAPARRAAASGGELWVTKYSPKHFREVLSDETINLQLLQWLKSWDAYVFPTDAATAAAARTASPTSAAPPAERIAVLTGPPGVGKTTLVHVLAAHCGYEVIEVNASVERTASRLEALVKTAVSAAGPAPGGRVRRPSSTAAAGAALTTPDHGGGVGDAGGEDHGVVSAAAADSSLVRHLLRPKCLVIDEMDGIASSSVAAYLVQQSLHRPVFCLCNDLYVPSLRPLRQRCAHIYHMPAIRPQRLLARLEEIMRREGVGMFDTMALSEIIATSGGDVRGCLNTMQFVSSVVHHQQQHDAGAVATPSRQSVMGLIRRLQGRDTRVALRDGWQMLFSRPDRNKAVQLLRNECGVDYDAMVEAAAAAHHHHRPRTGAAVTHHSHERSSASAAAAAGVGGGAVAMGFRVDPGYLYAMQRLHRCPDNSGLVDGLQENYLGRAYTDYSFSRTSATADSFSRLDVAVATAFQHPEWMGMVERLCQVSALTCYVHCSTAARGDRIEYPREQATLRRIQSECRHVAQQLRDGCRPHVATFLSGDEVACTDVAPMLLRCLFDRGLRLPAHAIASFSRLPPADQRLLRASVARHVEYGLDYQRDRQHVSSPSTTVDAAAAAAGAASPASPLGSFGGIAAGIAEDDVPWRLTPELDRLLAGVGCPVRRALTGGSGGRGAFSAPRSSRFGSGALHGRSAGGTPALSGSGGGGGGSAASPSTSVVMPLRNEVRQILSGDIRQYRIVQATDALRRLQPPQDTAAGTTTDAVEVGAKRRRADGDDVSQAAKQSGTPAAGGGGSGPAASTGAGEVDVPAGRRQRTDAAADAAAGGVVGAATAVAAAVRRDFFGRPIPSAASPQPTTTSPPPSRSGGGGGGGGATRPSRPHAPRAPMGGACVRYVYQDGSTNAVKMPATFADF</sequence>
<dbReference type="Gene3D" id="1.10.8.60">
    <property type="match status" value="1"/>
</dbReference>
<gene>
    <name evidence="6" type="ORF">NESM_000430900</name>
</gene>
<organism evidence="6 7">
    <name type="scientific">Novymonas esmeraldas</name>
    <dbReference type="NCBI Taxonomy" id="1808958"/>
    <lineage>
        <taxon>Eukaryota</taxon>
        <taxon>Discoba</taxon>
        <taxon>Euglenozoa</taxon>
        <taxon>Kinetoplastea</taxon>
        <taxon>Metakinetoplastina</taxon>
        <taxon>Trypanosomatida</taxon>
        <taxon>Trypanosomatidae</taxon>
        <taxon>Novymonas</taxon>
    </lineage>
</organism>
<dbReference type="InterPro" id="IPR003959">
    <property type="entry name" value="ATPase_AAA_core"/>
</dbReference>
<dbReference type="EMBL" id="JAECZO010000047">
    <property type="protein sequence ID" value="KAK7195079.1"/>
    <property type="molecule type" value="Genomic_DNA"/>
</dbReference>
<feature type="compositionally biased region" description="Low complexity" evidence="4">
    <location>
        <begin position="103"/>
        <end position="117"/>
    </location>
</feature>
<feature type="compositionally biased region" description="Low complexity" evidence="4">
    <location>
        <begin position="1150"/>
        <end position="1159"/>
    </location>
</feature>
<feature type="region of interest" description="Disordered" evidence="4">
    <location>
        <begin position="1147"/>
        <end position="1189"/>
    </location>
</feature>
<keyword evidence="3" id="KW-0067">ATP-binding</keyword>
<feature type="region of interest" description="Disordered" evidence="4">
    <location>
        <begin position="237"/>
        <end position="297"/>
    </location>
</feature>
<dbReference type="Gene3D" id="3.40.50.300">
    <property type="entry name" value="P-loop containing nucleotide triphosphate hydrolases"/>
    <property type="match status" value="1"/>
</dbReference>
<protein>
    <submittedName>
        <fullName evidence="6">ATPase family associated with various cellular activities (AAA)</fullName>
    </submittedName>
</protein>
<keyword evidence="7" id="KW-1185">Reference proteome</keyword>
<dbReference type="Proteomes" id="UP001430356">
    <property type="component" value="Unassembled WGS sequence"/>
</dbReference>
<feature type="domain" description="AAA+ ATPase" evidence="5">
    <location>
        <begin position="382"/>
        <end position="551"/>
    </location>
</feature>
<accession>A0AAW0ENW8</accession>
<proteinExistence type="predicted"/>
<evidence type="ECO:0000313" key="7">
    <source>
        <dbReference type="Proteomes" id="UP001430356"/>
    </source>
</evidence>
<evidence type="ECO:0000259" key="5">
    <source>
        <dbReference type="SMART" id="SM00382"/>
    </source>
</evidence>
<feature type="region of interest" description="Disordered" evidence="4">
    <location>
        <begin position="1052"/>
        <end position="1127"/>
    </location>
</feature>
<dbReference type="AlphaFoldDB" id="A0AAW0ENW8"/>
<feature type="region of interest" description="Disordered" evidence="4">
    <location>
        <begin position="436"/>
        <end position="472"/>
    </location>
</feature>
<evidence type="ECO:0000256" key="3">
    <source>
        <dbReference type="ARBA" id="ARBA00022840"/>
    </source>
</evidence>
<feature type="region of interest" description="Disordered" evidence="4">
    <location>
        <begin position="970"/>
        <end position="1018"/>
    </location>
</feature>
<dbReference type="GO" id="GO:0005634">
    <property type="term" value="C:nucleus"/>
    <property type="evidence" value="ECO:0007669"/>
    <property type="project" value="TreeGrafter"/>
</dbReference>
<keyword evidence="1" id="KW-0235">DNA replication</keyword>
<dbReference type="Pfam" id="PF00004">
    <property type="entry name" value="AAA"/>
    <property type="match status" value="1"/>
</dbReference>
<evidence type="ECO:0000256" key="1">
    <source>
        <dbReference type="ARBA" id="ARBA00022705"/>
    </source>
</evidence>
<comment type="caution">
    <text evidence="6">The sequence shown here is derived from an EMBL/GenBank/DDBJ whole genome shotgun (WGS) entry which is preliminary data.</text>
</comment>
<dbReference type="GO" id="GO:0003677">
    <property type="term" value="F:DNA binding"/>
    <property type="evidence" value="ECO:0007669"/>
    <property type="project" value="TreeGrafter"/>
</dbReference>
<keyword evidence="2" id="KW-0547">Nucleotide-binding</keyword>
<feature type="compositionally biased region" description="Gly residues" evidence="4">
    <location>
        <begin position="212"/>
        <end position="221"/>
    </location>
</feature>
<feature type="compositionally biased region" description="Polar residues" evidence="4">
    <location>
        <begin position="1054"/>
        <end position="1064"/>
    </location>
</feature>
<dbReference type="PANTHER" id="PTHR23389:SF3">
    <property type="entry name" value="CHROMOSOME TRANSMISSION FIDELITY PROTEIN 18 HOMOLOG"/>
    <property type="match status" value="1"/>
</dbReference>
<dbReference type="SUPFAM" id="SSF52540">
    <property type="entry name" value="P-loop containing nucleoside triphosphate hydrolases"/>
    <property type="match status" value="1"/>
</dbReference>
<dbReference type="InterPro" id="IPR003593">
    <property type="entry name" value="AAA+_ATPase"/>
</dbReference>
<name>A0AAW0ENW8_9TRYP</name>
<dbReference type="CDD" id="cd18140">
    <property type="entry name" value="HLD_clamp_RFC"/>
    <property type="match status" value="1"/>
</dbReference>
<feature type="compositionally biased region" description="Low complexity" evidence="4">
    <location>
        <begin position="450"/>
        <end position="461"/>
    </location>
</feature>
<feature type="compositionally biased region" description="Gly residues" evidence="4">
    <location>
        <begin position="1167"/>
        <end position="1176"/>
    </location>
</feature>
<feature type="region of interest" description="Disordered" evidence="4">
    <location>
        <begin position="84"/>
        <end position="131"/>
    </location>
</feature>
<dbReference type="GO" id="GO:0016887">
    <property type="term" value="F:ATP hydrolysis activity"/>
    <property type="evidence" value="ECO:0007669"/>
    <property type="project" value="InterPro"/>
</dbReference>
<dbReference type="SMART" id="SM00382">
    <property type="entry name" value="AAA"/>
    <property type="match status" value="1"/>
</dbReference>
<dbReference type="GO" id="GO:0005524">
    <property type="term" value="F:ATP binding"/>
    <property type="evidence" value="ECO:0007669"/>
    <property type="project" value="UniProtKB-KW"/>
</dbReference>
<dbReference type="InterPro" id="IPR047854">
    <property type="entry name" value="RFC_lid"/>
</dbReference>
<dbReference type="InterPro" id="IPR027417">
    <property type="entry name" value="P-loop_NTPase"/>
</dbReference>
<feature type="region of interest" description="Disordered" evidence="4">
    <location>
        <begin position="187"/>
        <end position="223"/>
    </location>
</feature>
<evidence type="ECO:0000313" key="6">
    <source>
        <dbReference type="EMBL" id="KAK7195079.1"/>
    </source>
</evidence>
<evidence type="ECO:0000256" key="2">
    <source>
        <dbReference type="ARBA" id="ARBA00022741"/>
    </source>
</evidence>